<keyword evidence="3" id="KW-1185">Reference proteome</keyword>
<dbReference type="EMBL" id="JARKHS020015866">
    <property type="protein sequence ID" value="KAK8774059.1"/>
    <property type="molecule type" value="Genomic_DNA"/>
</dbReference>
<dbReference type="GO" id="GO:0008237">
    <property type="term" value="F:metallopeptidase activity"/>
    <property type="evidence" value="ECO:0007669"/>
    <property type="project" value="InterPro"/>
</dbReference>
<reference evidence="2 3" key="1">
    <citation type="journal article" date="2023" name="Arcadia Sci">
        <title>De novo assembly of a long-read Amblyomma americanum tick genome.</title>
        <authorList>
            <person name="Chou S."/>
            <person name="Poskanzer K.E."/>
            <person name="Rollins M."/>
            <person name="Thuy-Boun P.S."/>
        </authorList>
    </citation>
    <scope>NUCLEOTIDE SEQUENCE [LARGE SCALE GENOMIC DNA]</scope>
    <source>
        <strain evidence="2">F_SG_1</strain>
        <tissue evidence="2">Salivary glands</tissue>
    </source>
</reference>
<dbReference type="EMBL" id="JARKHS020003020">
    <property type="protein sequence ID" value="KAK8786101.1"/>
    <property type="molecule type" value="Genomic_DNA"/>
</dbReference>
<comment type="caution">
    <text evidence="2">The sequence shown here is derived from an EMBL/GenBank/DDBJ whole genome shotgun (WGS) entry which is preliminary data.</text>
</comment>
<sequence>MSEVILGVLLIRFALNQETSSSRLHQAGFCMFLVRKCLALTWPILAAQVLLKGKSSVSVLQGIYASLKDTAKLEPYIYERGVPHQYNFGTVGSVMAAGLVEALEASTEGDKNDSWDKSTRAKYNKTVECLVGRHHRQGFGSMVWGAPERAVVVLRWMHDTVTTPPLCTARITTLEM</sequence>
<reference evidence="2" key="3">
    <citation type="submission" date="2024-02" db="EMBL/GenBank/DDBJ databases">
        <authorList>
            <person name="Mcdaniel E.A."/>
            <person name="Celebi F.M."/>
            <person name="Reiter T."/>
            <person name="Weiss E.C."/>
            <person name="Chou S."/>
        </authorList>
    </citation>
    <scope>NUCLEOTIDE SEQUENCE</scope>
    <source>
        <strain evidence="2">F_SG_1</strain>
        <tissue evidence="2">Salivary glands</tissue>
    </source>
</reference>
<dbReference type="AlphaFoldDB" id="A0AAQ4FHB5"/>
<organism evidence="2 3">
    <name type="scientific">Amblyomma americanum</name>
    <name type="common">Lone star tick</name>
    <dbReference type="NCBI Taxonomy" id="6943"/>
    <lineage>
        <taxon>Eukaryota</taxon>
        <taxon>Metazoa</taxon>
        <taxon>Ecdysozoa</taxon>
        <taxon>Arthropoda</taxon>
        <taxon>Chelicerata</taxon>
        <taxon>Arachnida</taxon>
        <taxon>Acari</taxon>
        <taxon>Parasitiformes</taxon>
        <taxon>Ixodida</taxon>
        <taxon>Ixodoidea</taxon>
        <taxon>Ixodidae</taxon>
        <taxon>Amblyomminae</taxon>
        <taxon>Amblyomma</taxon>
    </lineage>
</organism>
<protein>
    <submittedName>
        <fullName evidence="2">Uncharacterized protein</fullName>
    </submittedName>
</protein>
<evidence type="ECO:0000313" key="1">
    <source>
        <dbReference type="EMBL" id="KAK8774059.1"/>
    </source>
</evidence>
<proteinExistence type="predicted"/>
<dbReference type="InterPro" id="IPR024079">
    <property type="entry name" value="MetalloPept_cat_dom_sf"/>
</dbReference>
<evidence type="ECO:0000313" key="2">
    <source>
        <dbReference type="EMBL" id="KAK8786101.1"/>
    </source>
</evidence>
<dbReference type="Gene3D" id="3.40.390.10">
    <property type="entry name" value="Collagenase (Catalytic Domain)"/>
    <property type="match status" value="1"/>
</dbReference>
<name>A0AAQ4FHB5_AMBAM</name>
<dbReference type="Proteomes" id="UP001321473">
    <property type="component" value="Unassembled WGS sequence"/>
</dbReference>
<accession>A0AAQ4FHB5</accession>
<reference evidence="2" key="2">
    <citation type="submission" date="2023-03" db="EMBL/GenBank/DDBJ databases">
        <authorList>
            <person name="Thuy-Boun P."/>
        </authorList>
    </citation>
    <scope>NUCLEOTIDE SEQUENCE</scope>
    <source>
        <strain evidence="2">F_SG_1</strain>
        <tissue evidence="2">Salivary glands</tissue>
    </source>
</reference>
<evidence type="ECO:0000313" key="3">
    <source>
        <dbReference type="Proteomes" id="UP001321473"/>
    </source>
</evidence>
<gene>
    <name evidence="2" type="ORF">V5799_007536</name>
    <name evidence="1" type="ORF">V5799_011406</name>
</gene>